<dbReference type="KEGG" id="nvr:FEJ81_09785"/>
<dbReference type="Proteomes" id="UP000302218">
    <property type="component" value="Chromosome"/>
</dbReference>
<organism evidence="1 2">
    <name type="scientific">Natrinema versiforme</name>
    <dbReference type="NCBI Taxonomy" id="88724"/>
    <lineage>
        <taxon>Archaea</taxon>
        <taxon>Methanobacteriati</taxon>
        <taxon>Methanobacteriota</taxon>
        <taxon>Stenosarchaea group</taxon>
        <taxon>Halobacteria</taxon>
        <taxon>Halobacteriales</taxon>
        <taxon>Natrialbaceae</taxon>
        <taxon>Natrinema</taxon>
    </lineage>
</organism>
<dbReference type="Pfam" id="PF10083">
    <property type="entry name" value="DUF2321"/>
    <property type="match status" value="1"/>
</dbReference>
<dbReference type="EMBL" id="CP040330">
    <property type="protein sequence ID" value="QCS42635.1"/>
    <property type="molecule type" value="Genomic_DNA"/>
</dbReference>
<evidence type="ECO:0000313" key="1">
    <source>
        <dbReference type="EMBL" id="QCS42635.1"/>
    </source>
</evidence>
<gene>
    <name evidence="1" type="ORF">FEJ81_09785</name>
</gene>
<protein>
    <submittedName>
        <fullName evidence="1">DUF2321 domain-containing protein</fullName>
    </submittedName>
</protein>
<dbReference type="RefSeq" id="WP_138245118.1">
    <property type="nucleotide sequence ID" value="NZ_CP040330.1"/>
</dbReference>
<reference evidence="2" key="1">
    <citation type="submission" date="2019-05" db="EMBL/GenBank/DDBJ databases">
        <title>Genome sequence and methylation pattern of the halophilic Archaeon Natrinema versiforme BOL5-4.</title>
        <authorList>
            <person name="DasSarma P."/>
            <person name="Anton B.P."/>
            <person name="DasSarma S.L."/>
            <person name="Martinez F.L."/>
            <person name="Guzman D."/>
            <person name="Roberts R.J."/>
            <person name="DasSarma S."/>
        </authorList>
    </citation>
    <scope>NUCLEOTIDE SEQUENCE [LARGE SCALE GENOMIC DNA]</scope>
    <source>
        <strain evidence="2">BOL5-4</strain>
    </source>
</reference>
<evidence type="ECO:0000313" key="2">
    <source>
        <dbReference type="Proteomes" id="UP000302218"/>
    </source>
</evidence>
<sequence length="243" mass="27523">MTTYGQVCETGHILNHSTNTEWLAGDNNYCPTCGGEGLTECPNCQNNKIIVSDDVLSSDAELTRADLPLYCGNCGTTFPWAGNDEDPQRINQQFVATDLVEERYYQNIVDEINRVYQVGADSATLVLVRKAIENSIIDILRNEYTLSESHLFFDGNIGQHRGLSELVDNLDDRLDDFDQYNVGTNQTLITRINELKENGDIEAHSVASNHSQVEMDEYSEKANFVLNILFELRRRTWEENNSN</sequence>
<name>A0A4P8WHL0_9EURY</name>
<dbReference type="GeneID" id="40265564"/>
<dbReference type="InterPro" id="IPR016891">
    <property type="entry name" value="DUF2321"/>
</dbReference>
<accession>A0A4P8WHL0</accession>
<dbReference type="OrthoDB" id="176300at2157"/>
<proteinExistence type="predicted"/>
<dbReference type="AlphaFoldDB" id="A0A4P8WHL0"/>